<sequence>MANPVFSPSASKTTFIVADVAKRARVTGTNVCVWTEGIDKALNASVQQTIEVAPRAASTAHEQRINFRSTVLRAA</sequence>
<evidence type="ECO:0000313" key="2">
    <source>
        <dbReference type="Proteomes" id="UP000075230"/>
    </source>
</evidence>
<dbReference type="AlphaFoldDB" id="A0A146F0X6"/>
<name>A0A146F0X6_ASPKA</name>
<proteinExistence type="predicted"/>
<protein>
    <submittedName>
        <fullName evidence="1">Peptidase family M28 family</fullName>
    </submittedName>
</protein>
<gene>
    <name evidence="1" type="ORF">RIB2604_00604700</name>
</gene>
<evidence type="ECO:0000313" key="1">
    <source>
        <dbReference type="EMBL" id="GAT19887.1"/>
    </source>
</evidence>
<dbReference type="EMBL" id="BCWF01000006">
    <property type="protein sequence ID" value="GAT19887.1"/>
    <property type="molecule type" value="Genomic_DNA"/>
</dbReference>
<reference evidence="2" key="2">
    <citation type="submission" date="2016-02" db="EMBL/GenBank/DDBJ databases">
        <title>Genome sequencing of Aspergillus luchuensis NBRC 4314.</title>
        <authorList>
            <person name="Yamada O."/>
        </authorList>
    </citation>
    <scope>NUCLEOTIDE SEQUENCE [LARGE SCALE GENOMIC DNA]</scope>
    <source>
        <strain evidence="2">RIB 2604</strain>
    </source>
</reference>
<accession>A0A146F0X6</accession>
<dbReference type="Proteomes" id="UP000075230">
    <property type="component" value="Unassembled WGS sequence"/>
</dbReference>
<reference evidence="1 2" key="1">
    <citation type="journal article" date="2016" name="DNA Res.">
        <title>Genome sequence of Aspergillus luchuensis NBRC 4314.</title>
        <authorList>
            <person name="Yamada O."/>
            <person name="Machida M."/>
            <person name="Hosoyama A."/>
            <person name="Goto M."/>
            <person name="Takahashi T."/>
            <person name="Futagami T."/>
            <person name="Yamagata Y."/>
            <person name="Takeuchi M."/>
            <person name="Kobayashi T."/>
            <person name="Koike H."/>
            <person name="Abe K."/>
            <person name="Asai K."/>
            <person name="Arita M."/>
            <person name="Fujita N."/>
            <person name="Fukuda K."/>
            <person name="Higa K."/>
            <person name="Horikawa H."/>
            <person name="Ishikawa T."/>
            <person name="Jinno K."/>
            <person name="Kato Y."/>
            <person name="Kirimura K."/>
            <person name="Mizutani O."/>
            <person name="Nakasone K."/>
            <person name="Sano M."/>
            <person name="Shiraishi Y."/>
            <person name="Tsukahara M."/>
            <person name="Gomi K."/>
        </authorList>
    </citation>
    <scope>NUCLEOTIDE SEQUENCE [LARGE SCALE GENOMIC DNA]</scope>
    <source>
        <strain evidence="1 2">RIB 2604</strain>
    </source>
</reference>
<comment type="caution">
    <text evidence="1">The sequence shown here is derived from an EMBL/GenBank/DDBJ whole genome shotgun (WGS) entry which is preliminary data.</text>
</comment>
<organism evidence="1 2">
    <name type="scientific">Aspergillus kawachii</name>
    <name type="common">White koji mold</name>
    <name type="synonym">Aspergillus awamori var. kawachi</name>
    <dbReference type="NCBI Taxonomy" id="1069201"/>
    <lineage>
        <taxon>Eukaryota</taxon>
        <taxon>Fungi</taxon>
        <taxon>Dikarya</taxon>
        <taxon>Ascomycota</taxon>
        <taxon>Pezizomycotina</taxon>
        <taxon>Eurotiomycetes</taxon>
        <taxon>Eurotiomycetidae</taxon>
        <taxon>Eurotiales</taxon>
        <taxon>Aspergillaceae</taxon>
        <taxon>Aspergillus</taxon>
        <taxon>Aspergillus subgen. Circumdati</taxon>
    </lineage>
</organism>